<dbReference type="PANTHER" id="PTHR24300">
    <property type="entry name" value="CYTOCHROME P450 508A4-RELATED"/>
    <property type="match status" value="1"/>
</dbReference>
<feature type="non-terminal residue" evidence="6">
    <location>
        <position position="595"/>
    </location>
</feature>
<dbReference type="InterPro" id="IPR036396">
    <property type="entry name" value="Cyt_P450_sf"/>
</dbReference>
<evidence type="ECO:0000256" key="5">
    <source>
        <dbReference type="SAM" id="MobiDB-lite"/>
    </source>
</evidence>
<reference evidence="6" key="1">
    <citation type="submission" date="2020-11" db="EMBL/GenBank/DDBJ databases">
        <authorList>
            <person name="Tran Van P."/>
        </authorList>
    </citation>
    <scope>NUCLEOTIDE SEQUENCE</scope>
</reference>
<dbReference type="AlphaFoldDB" id="A0A7R9KED3"/>
<gene>
    <name evidence="6" type="ORF">OSB1V03_LOCUS1817</name>
</gene>
<accession>A0A7R9KED3</accession>
<dbReference type="Proteomes" id="UP000759131">
    <property type="component" value="Unassembled WGS sequence"/>
</dbReference>
<dbReference type="OrthoDB" id="1055148at2759"/>
<sequence>NSQQPSLNGVQAFNGNPQQPSLNGVQAFNGNSQQPSLNGVQAFNSNPQPPSLNGVQAFNGNPQPPSLNGVQAFNGNPQPPSLNGVQALSTAISPWNLRLLNNIQSNQNNNEPKTKQFDGTQSQAVEWMENFDYLVTSIGWNEDKRKSKLGTFMIGAARDCFNGQRNYHRDNWNYRSNRNYQDYREPNNGQRNNMAAIVQSDETEDNIQEAIKIVTVPKLRLVEVGDLSGAQIDGYTDPDNLLDTFIDYGCARAKLPDQTRTLETIRVSTLLKASIKRWRVMEQNDMIYVWHHTSDAEPDHCLPDLSKKYNIPNLTVLSNYTYKLYTSSQTISKHLVNLNGTEDNPMVVFIELYNFNCKTTTMHLEQRACTPAYAESHIKYIGIPEVTPAMLIVSGISLAPERMLFTTRFLGTPTLWNQIALSELVDHNVYQMVRRIKADNEGMSRPFSSHDYVYDVFANILASIVFSEKLDSDQAELKMLKYVTSDFLPDLDFCDIHIAAKHEAIADDKRTAPYFTDDNLPVVLIELIIAYYPNYQDKLRTEISREIGDRVPVVEDKCRLNYTMAFISEMLRHRNPTPIGIFHKTMVNTKLGLNY</sequence>
<dbReference type="GO" id="GO:0005737">
    <property type="term" value="C:cytoplasm"/>
    <property type="evidence" value="ECO:0007669"/>
    <property type="project" value="TreeGrafter"/>
</dbReference>
<dbReference type="SUPFAM" id="SSF48264">
    <property type="entry name" value="Cytochrome P450"/>
    <property type="match status" value="1"/>
</dbReference>
<dbReference type="Gene3D" id="1.10.630.10">
    <property type="entry name" value="Cytochrome P450"/>
    <property type="match status" value="1"/>
</dbReference>
<dbReference type="GO" id="GO:0006805">
    <property type="term" value="P:xenobiotic metabolic process"/>
    <property type="evidence" value="ECO:0007669"/>
    <property type="project" value="TreeGrafter"/>
</dbReference>
<dbReference type="GO" id="GO:0006082">
    <property type="term" value="P:organic acid metabolic process"/>
    <property type="evidence" value="ECO:0007669"/>
    <property type="project" value="TreeGrafter"/>
</dbReference>
<name>A0A7R9KED3_9ACAR</name>
<protein>
    <submittedName>
        <fullName evidence="6">Uncharacterized protein</fullName>
    </submittedName>
</protein>
<comment type="similarity">
    <text evidence="1">Belongs to the cytochrome P450 family.</text>
</comment>
<dbReference type="Pfam" id="PF00067">
    <property type="entry name" value="p450"/>
    <property type="match status" value="1"/>
</dbReference>
<evidence type="ECO:0000313" key="7">
    <source>
        <dbReference type="Proteomes" id="UP000759131"/>
    </source>
</evidence>
<dbReference type="GO" id="GO:0008395">
    <property type="term" value="F:steroid hydroxylase activity"/>
    <property type="evidence" value="ECO:0007669"/>
    <property type="project" value="TreeGrafter"/>
</dbReference>
<evidence type="ECO:0000256" key="3">
    <source>
        <dbReference type="ARBA" id="ARBA00023004"/>
    </source>
</evidence>
<evidence type="ECO:0000256" key="1">
    <source>
        <dbReference type="ARBA" id="ARBA00010617"/>
    </source>
</evidence>
<organism evidence="6">
    <name type="scientific">Medioppia subpectinata</name>
    <dbReference type="NCBI Taxonomy" id="1979941"/>
    <lineage>
        <taxon>Eukaryota</taxon>
        <taxon>Metazoa</taxon>
        <taxon>Ecdysozoa</taxon>
        <taxon>Arthropoda</taxon>
        <taxon>Chelicerata</taxon>
        <taxon>Arachnida</taxon>
        <taxon>Acari</taxon>
        <taxon>Acariformes</taxon>
        <taxon>Sarcoptiformes</taxon>
        <taxon>Oribatida</taxon>
        <taxon>Brachypylina</taxon>
        <taxon>Oppioidea</taxon>
        <taxon>Oppiidae</taxon>
        <taxon>Medioppia</taxon>
    </lineage>
</organism>
<proteinExistence type="inferred from homology"/>
<keyword evidence="4" id="KW-0503">Monooxygenase</keyword>
<dbReference type="EMBL" id="CAJPIZ010000575">
    <property type="protein sequence ID" value="CAG2101775.1"/>
    <property type="molecule type" value="Genomic_DNA"/>
</dbReference>
<dbReference type="GO" id="GO:0005506">
    <property type="term" value="F:iron ion binding"/>
    <property type="evidence" value="ECO:0007669"/>
    <property type="project" value="InterPro"/>
</dbReference>
<evidence type="ECO:0000256" key="2">
    <source>
        <dbReference type="ARBA" id="ARBA00022723"/>
    </source>
</evidence>
<keyword evidence="4" id="KW-0560">Oxidoreductase</keyword>
<keyword evidence="7" id="KW-1185">Reference proteome</keyword>
<dbReference type="EMBL" id="OC855150">
    <property type="protein sequence ID" value="CAD7621345.1"/>
    <property type="molecule type" value="Genomic_DNA"/>
</dbReference>
<keyword evidence="3" id="KW-0408">Iron</keyword>
<dbReference type="GO" id="GO:0016712">
    <property type="term" value="F:oxidoreductase activity, acting on paired donors, with incorporation or reduction of molecular oxygen, reduced flavin or flavoprotein as one donor, and incorporation of one atom of oxygen"/>
    <property type="evidence" value="ECO:0007669"/>
    <property type="project" value="TreeGrafter"/>
</dbReference>
<dbReference type="PANTHER" id="PTHR24300:SF397">
    <property type="entry name" value="CYTOCHROME P450 2U1"/>
    <property type="match status" value="1"/>
</dbReference>
<feature type="region of interest" description="Disordered" evidence="5">
    <location>
        <begin position="1"/>
        <end position="79"/>
    </location>
</feature>
<keyword evidence="2" id="KW-0479">Metal-binding</keyword>
<dbReference type="InterPro" id="IPR001128">
    <property type="entry name" value="Cyt_P450"/>
</dbReference>
<dbReference type="GO" id="GO:0020037">
    <property type="term" value="F:heme binding"/>
    <property type="evidence" value="ECO:0007669"/>
    <property type="project" value="InterPro"/>
</dbReference>
<evidence type="ECO:0000313" key="6">
    <source>
        <dbReference type="EMBL" id="CAD7621345.1"/>
    </source>
</evidence>
<dbReference type="InterPro" id="IPR050182">
    <property type="entry name" value="Cytochrome_P450_fam2"/>
</dbReference>
<evidence type="ECO:0000256" key="4">
    <source>
        <dbReference type="ARBA" id="ARBA00023033"/>
    </source>
</evidence>